<dbReference type="InterPro" id="IPR039003">
    <property type="entry name" value="Carnitine_monoox_B"/>
</dbReference>
<keyword evidence="9" id="KW-0521">NADP</keyword>
<evidence type="ECO:0000256" key="8">
    <source>
        <dbReference type="ARBA" id="ARBA00023014"/>
    </source>
</evidence>
<accession>A0A009IJ50</accession>
<proteinExistence type="inferred from homology"/>
<dbReference type="HAMAP" id="MF_02098">
    <property type="entry name" value="Carnitine_monoox_B"/>
    <property type="match status" value="1"/>
</dbReference>
<evidence type="ECO:0000256" key="2">
    <source>
        <dbReference type="ARBA" id="ARBA00022630"/>
    </source>
</evidence>
<dbReference type="CDD" id="cd06185">
    <property type="entry name" value="PDR_like"/>
    <property type="match status" value="1"/>
</dbReference>
<dbReference type="Proteomes" id="UP000020595">
    <property type="component" value="Unassembled WGS sequence"/>
</dbReference>
<dbReference type="InterPro" id="IPR017927">
    <property type="entry name" value="FAD-bd_FR_type"/>
</dbReference>
<evidence type="ECO:0000256" key="3">
    <source>
        <dbReference type="ARBA" id="ARBA00022643"/>
    </source>
</evidence>
<evidence type="ECO:0000256" key="9">
    <source>
        <dbReference type="HAMAP-Rule" id="MF_02098"/>
    </source>
</evidence>
<feature type="binding site" evidence="9">
    <location>
        <position position="272"/>
    </location>
    <ligand>
        <name>[2Fe-2S] cluster</name>
        <dbReference type="ChEBI" id="CHEBI:190135"/>
    </ligand>
</feature>
<dbReference type="SUPFAM" id="SSF52343">
    <property type="entry name" value="Ferredoxin reductase-like, C-terminal NADP-linked domain"/>
    <property type="match status" value="1"/>
</dbReference>
<dbReference type="PATRIC" id="fig|1310613.3.peg.2801"/>
<dbReference type="GO" id="GO:0016709">
    <property type="term" value="F:oxidoreductase activity, acting on paired donors, with incorporation or reduction of molecular oxygen, NAD(P)H as one donor, and incorporation of one atom of oxygen"/>
    <property type="evidence" value="ECO:0007669"/>
    <property type="project" value="UniProtKB-UniRule"/>
</dbReference>
<reference evidence="12 13" key="1">
    <citation type="submission" date="2014-02" db="EMBL/GenBank/DDBJ databases">
        <title>Comparative genomics and transcriptomics to identify genetic mechanisms underlying the emergence of carbapenem resistant Acinetobacter baumannii (CRAb).</title>
        <authorList>
            <person name="Harris A.D."/>
            <person name="Johnson K.J."/>
            <person name="George J."/>
            <person name="Shefchek K."/>
            <person name="Daugherty S.C."/>
            <person name="Parankush S."/>
            <person name="Sadzewicz L."/>
            <person name="Tallon L."/>
            <person name="Sengamalay N."/>
            <person name="Hazen T.H."/>
            <person name="Rasko D.A."/>
        </authorList>
    </citation>
    <scope>NUCLEOTIDE SEQUENCE [LARGE SCALE GENOMIC DNA]</scope>
    <source>
        <strain evidence="12 13">1295743</strain>
    </source>
</reference>
<keyword evidence="8 9" id="KW-0411">Iron-sulfur</keyword>
<comment type="pathway">
    <text evidence="9">Amine and polyamine metabolism; carnitine metabolism.</text>
</comment>
<dbReference type="Pfam" id="PF22290">
    <property type="entry name" value="DmmA-like_N"/>
    <property type="match status" value="1"/>
</dbReference>
<gene>
    <name evidence="12" type="ORF">J512_2908</name>
</gene>
<dbReference type="PRINTS" id="PR00409">
    <property type="entry name" value="PHDIOXRDTASE"/>
</dbReference>
<dbReference type="PROSITE" id="PS51384">
    <property type="entry name" value="FAD_FR"/>
    <property type="match status" value="1"/>
</dbReference>
<feature type="binding site" evidence="9">
    <location>
        <position position="267"/>
    </location>
    <ligand>
        <name>[2Fe-2S] cluster</name>
        <dbReference type="ChEBI" id="CHEBI:190135"/>
    </ligand>
</feature>
<comment type="function">
    <text evidence="9">Converts carnitine to trimethylamine and malic semialdehyde.</text>
</comment>
<comment type="subunit">
    <text evidence="9">Composed of an oxygenase subunit and a reductase subunit.</text>
</comment>
<evidence type="ECO:0000256" key="5">
    <source>
        <dbReference type="ARBA" id="ARBA00022723"/>
    </source>
</evidence>
<evidence type="ECO:0000313" key="13">
    <source>
        <dbReference type="Proteomes" id="UP000020595"/>
    </source>
</evidence>
<evidence type="ECO:0000259" key="11">
    <source>
        <dbReference type="PROSITE" id="PS51384"/>
    </source>
</evidence>
<keyword evidence="4 9" id="KW-0001">2Fe-2S</keyword>
<organism evidence="12 13">
    <name type="scientific">Acinetobacter baumannii (strain 1295743)</name>
    <dbReference type="NCBI Taxonomy" id="1310613"/>
    <lineage>
        <taxon>Bacteria</taxon>
        <taxon>Pseudomonadati</taxon>
        <taxon>Pseudomonadota</taxon>
        <taxon>Gammaproteobacteria</taxon>
        <taxon>Moraxellales</taxon>
        <taxon>Moraxellaceae</taxon>
        <taxon>Acinetobacter</taxon>
        <taxon>Acinetobacter calcoaceticus/baumannii complex</taxon>
    </lineage>
</organism>
<dbReference type="PROSITE" id="PS51085">
    <property type="entry name" value="2FE2S_FER_2"/>
    <property type="match status" value="1"/>
</dbReference>
<comment type="catalytic activity">
    <reaction evidence="9">
        <text>(R)-carnitine + NADH + O2 + H(+) = (3R)-3-hydroxy-4-oxobutanoate + trimethylamine + NAD(+) + H2O</text>
        <dbReference type="Rhea" id="RHEA:55396"/>
        <dbReference type="ChEBI" id="CHEBI:15377"/>
        <dbReference type="ChEBI" id="CHEBI:15378"/>
        <dbReference type="ChEBI" id="CHEBI:15379"/>
        <dbReference type="ChEBI" id="CHEBI:16347"/>
        <dbReference type="ChEBI" id="CHEBI:57540"/>
        <dbReference type="ChEBI" id="CHEBI:57945"/>
        <dbReference type="ChEBI" id="CHEBI:58389"/>
        <dbReference type="ChEBI" id="CHEBI:138809"/>
        <dbReference type="EC" id="1.14.13.239"/>
    </reaction>
</comment>
<dbReference type="UniPathway" id="UPA00117"/>
<keyword evidence="6 9" id="KW-0560">Oxidoreductase</keyword>
<name>A0A009IJ50_ACIB9</name>
<dbReference type="SUPFAM" id="SSF54292">
    <property type="entry name" value="2Fe-2S ferredoxin-like"/>
    <property type="match status" value="1"/>
</dbReference>
<dbReference type="Gene3D" id="3.40.50.80">
    <property type="entry name" value="Nucleotide-binding domain of ferredoxin-NADP reductase (FNR) module"/>
    <property type="match status" value="1"/>
</dbReference>
<dbReference type="GO" id="GO:0046872">
    <property type="term" value="F:metal ion binding"/>
    <property type="evidence" value="ECO:0007669"/>
    <property type="project" value="UniProtKB-KW"/>
</dbReference>
<dbReference type="Gene3D" id="2.40.30.10">
    <property type="entry name" value="Translation factors"/>
    <property type="match status" value="1"/>
</dbReference>
<evidence type="ECO:0000256" key="7">
    <source>
        <dbReference type="ARBA" id="ARBA00023004"/>
    </source>
</evidence>
<comment type="cofactor">
    <cofactor evidence="1 9">
        <name>FMN</name>
        <dbReference type="ChEBI" id="CHEBI:58210"/>
    </cofactor>
</comment>
<dbReference type="InterPro" id="IPR006058">
    <property type="entry name" value="2Fe2S_fd_BS"/>
</dbReference>
<dbReference type="GeneID" id="92892786"/>
<dbReference type="InterPro" id="IPR039261">
    <property type="entry name" value="FNR_nucleotide-bd"/>
</dbReference>
<keyword evidence="2 9" id="KW-0285">Flavoprotein</keyword>
<keyword evidence="7 9" id="KW-0408">Iron</keyword>
<feature type="domain" description="2Fe-2S ferredoxin-type" evidence="10">
    <location>
        <begin position="233"/>
        <end position="318"/>
    </location>
</feature>
<dbReference type="GO" id="GO:0009437">
    <property type="term" value="P:carnitine metabolic process"/>
    <property type="evidence" value="ECO:0007669"/>
    <property type="project" value="UniProtKB-UniRule"/>
</dbReference>
<comment type="catalytic activity">
    <reaction evidence="9">
        <text>(R)-carnitine + NADPH + O2 + H(+) = (3R)-3-hydroxy-4-oxobutanoate + trimethylamine + NADP(+) + H2O</text>
        <dbReference type="Rhea" id="RHEA:55368"/>
        <dbReference type="ChEBI" id="CHEBI:15377"/>
        <dbReference type="ChEBI" id="CHEBI:15378"/>
        <dbReference type="ChEBI" id="CHEBI:15379"/>
        <dbReference type="ChEBI" id="CHEBI:16347"/>
        <dbReference type="ChEBI" id="CHEBI:57783"/>
        <dbReference type="ChEBI" id="CHEBI:58349"/>
        <dbReference type="ChEBI" id="CHEBI:58389"/>
        <dbReference type="ChEBI" id="CHEBI:138809"/>
        <dbReference type="EC" id="1.14.13.239"/>
    </reaction>
</comment>
<comment type="similarity">
    <text evidence="9">Belongs to the PDR/VanB family. CntB subfamily.</text>
</comment>
<feature type="binding site" evidence="9">
    <location>
        <position position="305"/>
    </location>
    <ligand>
        <name>[2Fe-2S] cluster</name>
        <dbReference type="ChEBI" id="CHEBI:190135"/>
    </ligand>
</feature>
<dbReference type="PROSITE" id="PS00197">
    <property type="entry name" value="2FE2S_FER_1"/>
    <property type="match status" value="1"/>
</dbReference>
<protein>
    <recommendedName>
        <fullName evidence="9">Carnitine monooxygenase reductase subunit</fullName>
        <ecNumber evidence="9">1.14.13.239</ecNumber>
    </recommendedName>
    <alternativeName>
        <fullName evidence="9">Carnitine monooxygenase beta subunit</fullName>
    </alternativeName>
</protein>
<dbReference type="InterPro" id="IPR036010">
    <property type="entry name" value="2Fe-2S_ferredoxin-like_sf"/>
</dbReference>
<dbReference type="InterPro" id="IPR017938">
    <property type="entry name" value="Riboflavin_synthase-like_b-brl"/>
</dbReference>
<evidence type="ECO:0000313" key="12">
    <source>
        <dbReference type="EMBL" id="EXB04704.1"/>
    </source>
</evidence>
<dbReference type="GO" id="GO:0051537">
    <property type="term" value="F:2 iron, 2 sulfur cluster binding"/>
    <property type="evidence" value="ECO:0007669"/>
    <property type="project" value="UniProtKB-UniRule"/>
</dbReference>
<feature type="domain" description="FAD-binding FR-type" evidence="11">
    <location>
        <begin position="5"/>
        <end position="107"/>
    </location>
</feature>
<dbReference type="Pfam" id="PF00111">
    <property type="entry name" value="Fer2"/>
    <property type="match status" value="1"/>
</dbReference>
<sequence>MASHYEMFPAVVTRVEQLTPLIKRFTFKRQDGQNFPRFSGGSHIIVKMNEQLSNAYSLMSCTQDLSTYQVCVRKDVEGKGGSVFMHDQCNEGCEIQISEPKNLFPLAETGNKHILIAGGIGITPFLPQMDELAARGAEYELHYAYRSPEHAALLDELTQKHAGHVFSYVDSEGSMLNLDELISSQPKGTHVYVCGPKPMIDAVIDCCNKHRYRDEYIHWEQFASTVPEDGEAFTVVLAKSNQEIEVQSNQTILQAIETLNIDVECLCREGVCGTCETAILEGEAEHFDQYLSDAEKASQKSMMICVSRAKGKKLVLDL</sequence>
<keyword evidence="9" id="KW-0520">NAD</keyword>
<evidence type="ECO:0000256" key="4">
    <source>
        <dbReference type="ARBA" id="ARBA00022714"/>
    </source>
</evidence>
<keyword evidence="3 9" id="KW-0288">FMN</keyword>
<dbReference type="PANTHER" id="PTHR30212:SF2">
    <property type="entry name" value="PROTEIN YIIM"/>
    <property type="match status" value="1"/>
</dbReference>
<dbReference type="EC" id="1.14.13.239" evidence="9"/>
<dbReference type="InterPro" id="IPR054582">
    <property type="entry name" value="DmmA-like_N"/>
</dbReference>
<evidence type="ECO:0000256" key="6">
    <source>
        <dbReference type="ARBA" id="ARBA00023002"/>
    </source>
</evidence>
<dbReference type="SMR" id="A0A009IJ50"/>
<feature type="binding site" evidence="9">
    <location>
        <position position="275"/>
    </location>
    <ligand>
        <name>[2Fe-2S] cluster</name>
        <dbReference type="ChEBI" id="CHEBI:190135"/>
    </ligand>
</feature>
<dbReference type="PANTHER" id="PTHR30212">
    <property type="entry name" value="PROTEIN YIIM"/>
    <property type="match status" value="1"/>
</dbReference>
<dbReference type="Gene3D" id="3.10.20.30">
    <property type="match status" value="1"/>
</dbReference>
<dbReference type="SUPFAM" id="SSF63380">
    <property type="entry name" value="Riboflavin synthase domain-like"/>
    <property type="match status" value="1"/>
</dbReference>
<keyword evidence="5 9" id="KW-0479">Metal-binding</keyword>
<comment type="cofactor">
    <cofactor evidence="9">
        <name>[2Fe-2S] cluster</name>
        <dbReference type="ChEBI" id="CHEBI:190135"/>
    </cofactor>
    <text evidence="9">Binds 1 2Fe-2S cluster.</text>
</comment>
<comment type="caution">
    <text evidence="12">The sequence shown here is derived from an EMBL/GenBank/DDBJ whole genome shotgun (WGS) entry which is preliminary data.</text>
</comment>
<evidence type="ECO:0000259" key="10">
    <source>
        <dbReference type="PROSITE" id="PS51085"/>
    </source>
</evidence>
<dbReference type="RefSeq" id="WP_000146428.1">
    <property type="nucleotide sequence ID" value="NZ_JEWH01000042.1"/>
</dbReference>
<evidence type="ECO:0000256" key="1">
    <source>
        <dbReference type="ARBA" id="ARBA00001917"/>
    </source>
</evidence>
<dbReference type="InterPro" id="IPR001041">
    <property type="entry name" value="2Fe-2S_ferredoxin-type"/>
</dbReference>
<dbReference type="CDD" id="cd00207">
    <property type="entry name" value="fer2"/>
    <property type="match status" value="1"/>
</dbReference>
<dbReference type="EMBL" id="JEWH01000042">
    <property type="protein sequence ID" value="EXB04704.1"/>
    <property type="molecule type" value="Genomic_DNA"/>
</dbReference>
<dbReference type="AlphaFoldDB" id="A0A009IJ50"/>
<dbReference type="InterPro" id="IPR012675">
    <property type="entry name" value="Beta-grasp_dom_sf"/>
</dbReference>
<dbReference type="InterPro" id="IPR052353">
    <property type="entry name" value="Benzoxazolinone_Detox_Enz"/>
</dbReference>